<dbReference type="InterPro" id="IPR009081">
    <property type="entry name" value="PP-bd_ACP"/>
</dbReference>
<dbReference type="PANTHER" id="PTHR45527">
    <property type="entry name" value="NONRIBOSOMAL PEPTIDE SYNTHETASE"/>
    <property type="match status" value="1"/>
</dbReference>
<organism evidence="2 3">
    <name type="scientific">Nonomuraea guangzhouensis</name>
    <dbReference type="NCBI Taxonomy" id="1291555"/>
    <lineage>
        <taxon>Bacteria</taxon>
        <taxon>Bacillati</taxon>
        <taxon>Actinomycetota</taxon>
        <taxon>Actinomycetes</taxon>
        <taxon>Streptosporangiales</taxon>
        <taxon>Streptosporangiaceae</taxon>
        <taxon>Nonomuraea</taxon>
    </lineage>
</organism>
<evidence type="ECO:0000259" key="1">
    <source>
        <dbReference type="PROSITE" id="PS50075"/>
    </source>
</evidence>
<dbReference type="Pfam" id="PF13193">
    <property type="entry name" value="AMP-binding_C"/>
    <property type="match status" value="1"/>
</dbReference>
<dbReference type="Pfam" id="PF00501">
    <property type="entry name" value="AMP-binding"/>
    <property type="match status" value="1"/>
</dbReference>
<evidence type="ECO:0000313" key="3">
    <source>
        <dbReference type="Proteomes" id="UP001597097"/>
    </source>
</evidence>
<evidence type="ECO:0000313" key="2">
    <source>
        <dbReference type="EMBL" id="MFD1544104.1"/>
    </source>
</evidence>
<accession>A0ABW4GNZ8</accession>
<proteinExistence type="predicted"/>
<feature type="domain" description="Carrier" evidence="1">
    <location>
        <begin position="511"/>
        <end position="586"/>
    </location>
</feature>
<dbReference type="RefSeq" id="WP_219528370.1">
    <property type="nucleotide sequence ID" value="NZ_JAHKRM010000004.1"/>
</dbReference>
<dbReference type="PROSITE" id="PS00455">
    <property type="entry name" value="AMP_BINDING"/>
    <property type="match status" value="1"/>
</dbReference>
<dbReference type="Pfam" id="PF00550">
    <property type="entry name" value="PP-binding"/>
    <property type="match status" value="1"/>
</dbReference>
<protein>
    <submittedName>
        <fullName evidence="2">Amino acid adenylation domain-containing protein</fullName>
    </submittedName>
</protein>
<comment type="caution">
    <text evidence="2">The sequence shown here is derived from an EMBL/GenBank/DDBJ whole genome shotgun (WGS) entry which is preliminary data.</text>
</comment>
<name>A0ABW4GNZ8_9ACTN</name>
<dbReference type="EMBL" id="JBHUCM010000043">
    <property type="protein sequence ID" value="MFD1544104.1"/>
    <property type="molecule type" value="Genomic_DNA"/>
</dbReference>
<reference evidence="3" key="1">
    <citation type="journal article" date="2019" name="Int. J. Syst. Evol. Microbiol.">
        <title>The Global Catalogue of Microorganisms (GCM) 10K type strain sequencing project: providing services to taxonomists for standard genome sequencing and annotation.</title>
        <authorList>
            <consortium name="The Broad Institute Genomics Platform"/>
            <consortium name="The Broad Institute Genome Sequencing Center for Infectious Disease"/>
            <person name="Wu L."/>
            <person name="Ma J."/>
        </authorList>
    </citation>
    <scope>NUCLEOTIDE SEQUENCE [LARGE SCALE GENOMIC DNA]</scope>
    <source>
        <strain evidence="3">CGMCC 1.15399</strain>
    </source>
</reference>
<dbReference type="InterPro" id="IPR000873">
    <property type="entry name" value="AMP-dep_synth/lig_dom"/>
</dbReference>
<dbReference type="SMART" id="SM00823">
    <property type="entry name" value="PKS_PP"/>
    <property type="match status" value="1"/>
</dbReference>
<dbReference type="Proteomes" id="UP001597097">
    <property type="component" value="Unassembled WGS sequence"/>
</dbReference>
<dbReference type="InterPro" id="IPR025110">
    <property type="entry name" value="AMP-bd_C"/>
</dbReference>
<dbReference type="InterPro" id="IPR020845">
    <property type="entry name" value="AMP-binding_CS"/>
</dbReference>
<dbReference type="InterPro" id="IPR010071">
    <property type="entry name" value="AA_adenyl_dom"/>
</dbReference>
<dbReference type="InterPro" id="IPR020806">
    <property type="entry name" value="PKS_PP-bd"/>
</dbReference>
<dbReference type="CDD" id="cd05930">
    <property type="entry name" value="A_NRPS"/>
    <property type="match status" value="1"/>
</dbReference>
<dbReference type="PANTHER" id="PTHR45527:SF1">
    <property type="entry name" value="FATTY ACID SYNTHASE"/>
    <property type="match status" value="1"/>
</dbReference>
<sequence>MFDSEIGRRVAEHAAQAPDSPAVVSAEGVLTYRDLAARAERFREALAAAGLRAGDVVAMALPDGSVGIAAMLAAFTAGTAFVWLDEDQPAARHRAILEDCGPTGVVATPNGAEEAARSAGCPAVVTVQGDEATVVSAAPSGPRAETVPRDTSCLVYTSGSTGRPKGIVQRSGNLLHFARWLAAETGLRRGSHMLQLARLSYDAAYLEILSALEAGAAIVIPPPTVKPDGAELLPWLDGREVTHVFCVPTLIRRLLLAREGAGEPPDPGMRAVSLYGEPLHSTTVDQVRAHFPRAAVYNMYGPAETTVATFHLVEPGSAGDIPIGRDIPGIETLLRGGESAADDEGEVWIRTRFLARGYLGRPAETAAVFSEKDESGLRTYRTGDLARRRPDGALVFLGRRDHQVKIRGARVELAEIEAVLRAEPGVAQAAVGVFTDEHGTVHPAAYLEPVAAAKVDVRVLHRRVAGVLPAYMVPAAYVLLDKLPLTATGKIDRKGLPDPNTLTSGTGARGAFKTGTERRLAAIWREVLDRQELGADDDFFELKGHSLMAVRIAAAVIEEFGVEIPVRAVFEHPTVRELAGYIDEELSHL</sequence>
<dbReference type="NCBIfam" id="TIGR01733">
    <property type="entry name" value="AA-adenyl-dom"/>
    <property type="match status" value="1"/>
</dbReference>
<dbReference type="PROSITE" id="PS50075">
    <property type="entry name" value="CARRIER"/>
    <property type="match status" value="1"/>
</dbReference>
<keyword evidence="3" id="KW-1185">Reference proteome</keyword>
<gene>
    <name evidence="2" type="ORF">ACFSJ0_44175</name>
</gene>